<organism evidence="1 2">
    <name type="scientific">Lactiplantibacillus plantarum</name>
    <name type="common">Lactobacillus plantarum</name>
    <dbReference type="NCBI Taxonomy" id="1590"/>
    <lineage>
        <taxon>Bacteria</taxon>
        <taxon>Bacillati</taxon>
        <taxon>Bacillota</taxon>
        <taxon>Bacilli</taxon>
        <taxon>Lactobacillales</taxon>
        <taxon>Lactobacillaceae</taxon>
        <taxon>Lactiplantibacillus</taxon>
    </lineage>
</organism>
<gene>
    <name evidence="1" type="ORF">NAB2_2270</name>
</gene>
<proteinExistence type="predicted"/>
<comment type="caution">
    <text evidence="1">The sequence shown here is derived from an EMBL/GenBank/DDBJ whole genome shotgun (WGS) entry which is preliminary data.</text>
</comment>
<dbReference type="EMBL" id="LUXO01000033">
    <property type="protein sequence ID" value="KZV01650.1"/>
    <property type="molecule type" value="Genomic_DNA"/>
</dbReference>
<dbReference type="Proteomes" id="UP000076872">
    <property type="component" value="Unassembled WGS sequence"/>
</dbReference>
<sequence>MGMHQYFQSLSNLETIQRAPGFLSIRIIQLRRIHLRLLKSPNF</sequence>
<dbReference type="AlphaFoldDB" id="A0AAW3RAW5"/>
<evidence type="ECO:0000313" key="1">
    <source>
        <dbReference type="EMBL" id="KZV01650.1"/>
    </source>
</evidence>
<reference evidence="1 2" key="1">
    <citation type="submission" date="2016-03" db="EMBL/GenBank/DDBJ databases">
        <title>Comparative genomics of 54 Lactobacillus plantarum strains reveals genomic uncoupling from niche constraints.</title>
        <authorList>
            <person name="Martino M.E."/>
        </authorList>
    </citation>
    <scope>NUCLEOTIDE SEQUENCE [LARGE SCALE GENOMIC DNA]</scope>
    <source>
        <strain evidence="1 2">NAB2</strain>
    </source>
</reference>
<name>A0AAW3RAW5_LACPN</name>
<protein>
    <submittedName>
        <fullName evidence="1">Nucleotidase YfbR HD superfamily</fullName>
    </submittedName>
</protein>
<evidence type="ECO:0000313" key="2">
    <source>
        <dbReference type="Proteomes" id="UP000076872"/>
    </source>
</evidence>
<accession>A0AAW3RAW5</accession>